<protein>
    <recommendedName>
        <fullName evidence="3">DUF960 domain-containing protein</fullName>
    </recommendedName>
</protein>
<accession>A0A4Q9DQ90</accession>
<dbReference type="RefSeq" id="WP_131014806.1">
    <property type="nucleotide sequence ID" value="NZ_SIRE01000012.1"/>
</dbReference>
<dbReference type="AlphaFoldDB" id="A0A4Q9DQ90"/>
<dbReference type="EMBL" id="SIRE01000012">
    <property type="protein sequence ID" value="TBL77416.1"/>
    <property type="molecule type" value="Genomic_DNA"/>
</dbReference>
<proteinExistence type="predicted"/>
<dbReference type="InterPro" id="IPR009303">
    <property type="entry name" value="DUF960"/>
</dbReference>
<keyword evidence="2" id="KW-1185">Reference proteome</keyword>
<evidence type="ECO:0000313" key="2">
    <source>
        <dbReference type="Proteomes" id="UP000293142"/>
    </source>
</evidence>
<dbReference type="Pfam" id="PF06124">
    <property type="entry name" value="DUF960"/>
    <property type="match status" value="1"/>
</dbReference>
<evidence type="ECO:0000313" key="1">
    <source>
        <dbReference type="EMBL" id="TBL77416.1"/>
    </source>
</evidence>
<comment type="caution">
    <text evidence="1">The sequence shown here is derived from an EMBL/GenBank/DDBJ whole genome shotgun (WGS) entry which is preliminary data.</text>
</comment>
<dbReference type="OrthoDB" id="1756859at2"/>
<organism evidence="1 2">
    <name type="scientific">Paenibacillus thalictri</name>
    <dbReference type="NCBI Taxonomy" id="2527873"/>
    <lineage>
        <taxon>Bacteria</taxon>
        <taxon>Bacillati</taxon>
        <taxon>Bacillota</taxon>
        <taxon>Bacilli</taxon>
        <taxon>Bacillales</taxon>
        <taxon>Paenibacillaceae</taxon>
        <taxon>Paenibacillus</taxon>
    </lineage>
</organism>
<dbReference type="Gene3D" id="3.10.450.150">
    <property type="entry name" value="enterococcus faecalis protein"/>
    <property type="match status" value="1"/>
</dbReference>
<sequence length="105" mass="12053">MSSSFGSKRYVSRGVNKIVSPELQLTLRALVDEQVRNGLEMDYLQIFDLSIGEVHGRKVQKVMHRQEQPVRCKETILPSVRKPVNMTVWVIDSGDYVTMLLPSEY</sequence>
<name>A0A4Q9DQ90_9BACL</name>
<evidence type="ECO:0008006" key="3">
    <source>
        <dbReference type="Google" id="ProtNLM"/>
    </source>
</evidence>
<gene>
    <name evidence="1" type="ORF">EYB31_18270</name>
</gene>
<dbReference type="Proteomes" id="UP000293142">
    <property type="component" value="Unassembled WGS sequence"/>
</dbReference>
<reference evidence="1 2" key="1">
    <citation type="submission" date="2019-02" db="EMBL/GenBank/DDBJ databases">
        <title>Paenibacillus sp. nov., isolated from surface-sterilized tissue of Thalictrum simplex L.</title>
        <authorList>
            <person name="Tuo L."/>
        </authorList>
    </citation>
    <scope>NUCLEOTIDE SEQUENCE [LARGE SCALE GENOMIC DNA]</scope>
    <source>
        <strain evidence="1 2">N2SHLJ1</strain>
    </source>
</reference>